<organism evidence="2 3">
    <name type="scientific">Thermothielavioides terrestris (strain ATCC 38088 / NRRL 8126)</name>
    <name type="common">Thielavia terrestris</name>
    <dbReference type="NCBI Taxonomy" id="578455"/>
    <lineage>
        <taxon>Eukaryota</taxon>
        <taxon>Fungi</taxon>
        <taxon>Dikarya</taxon>
        <taxon>Ascomycota</taxon>
        <taxon>Pezizomycotina</taxon>
        <taxon>Sordariomycetes</taxon>
        <taxon>Sordariomycetidae</taxon>
        <taxon>Sordariales</taxon>
        <taxon>Chaetomiaceae</taxon>
        <taxon>Thermothielavioides</taxon>
        <taxon>Thermothielavioides terrestris</taxon>
    </lineage>
</organism>
<feature type="compositionally biased region" description="Basic and acidic residues" evidence="1">
    <location>
        <begin position="121"/>
        <end position="137"/>
    </location>
</feature>
<feature type="compositionally biased region" description="Basic and acidic residues" evidence="1">
    <location>
        <begin position="93"/>
        <end position="106"/>
    </location>
</feature>
<dbReference type="RefSeq" id="XP_003653416.1">
    <property type="nucleotide sequence ID" value="XM_003653368.1"/>
</dbReference>
<dbReference type="GeneID" id="11517869"/>
<name>G2QYI5_THETT</name>
<gene>
    <name evidence="2" type="ORF">THITE_2115858</name>
</gene>
<reference evidence="2 3" key="1">
    <citation type="journal article" date="2011" name="Nat. Biotechnol.">
        <title>Comparative genomic analysis of the thermophilic biomass-degrading fungi Myceliophthora thermophila and Thielavia terrestris.</title>
        <authorList>
            <person name="Berka R.M."/>
            <person name="Grigoriev I.V."/>
            <person name="Otillar R."/>
            <person name="Salamov A."/>
            <person name="Grimwood J."/>
            <person name="Reid I."/>
            <person name="Ishmael N."/>
            <person name="John T."/>
            <person name="Darmond C."/>
            <person name="Moisan M.-C."/>
            <person name="Henrissat B."/>
            <person name="Coutinho P.M."/>
            <person name="Lombard V."/>
            <person name="Natvig D.O."/>
            <person name="Lindquist E."/>
            <person name="Schmutz J."/>
            <person name="Lucas S."/>
            <person name="Harris P."/>
            <person name="Powlowski J."/>
            <person name="Bellemare A."/>
            <person name="Taylor D."/>
            <person name="Butler G."/>
            <person name="de Vries R.P."/>
            <person name="Allijn I.E."/>
            <person name="van den Brink J."/>
            <person name="Ushinsky S."/>
            <person name="Storms R."/>
            <person name="Powell A.J."/>
            <person name="Paulsen I.T."/>
            <person name="Elbourne L.D.H."/>
            <person name="Baker S.E."/>
            <person name="Magnuson J."/>
            <person name="LaBoissiere S."/>
            <person name="Clutterbuck A.J."/>
            <person name="Martinez D."/>
            <person name="Wogulis M."/>
            <person name="de Leon A.L."/>
            <person name="Rey M.W."/>
            <person name="Tsang A."/>
        </authorList>
    </citation>
    <scope>NUCLEOTIDE SEQUENCE [LARGE SCALE GENOMIC DNA]</scope>
    <source>
        <strain evidence="3">ATCC 38088 / NRRL 8126</strain>
    </source>
</reference>
<sequence>MSELTKIVKLVVCRNNDASPSWRRELAITGHDRATGIGRACSSGSQQRWDDGDDGDDGEMCWTGDRSASREEVQNETTSSSSRGSKIAGVGCERSKAKGKGTERNERSRRKPRARAKRKKEQGLEEGGERTGWKDLRGGALQGCETTTVRCKVSNGG</sequence>
<evidence type="ECO:0000313" key="3">
    <source>
        <dbReference type="Proteomes" id="UP000008181"/>
    </source>
</evidence>
<evidence type="ECO:0000256" key="1">
    <source>
        <dbReference type="SAM" id="MobiDB-lite"/>
    </source>
</evidence>
<dbReference type="EMBL" id="CP003010">
    <property type="protein sequence ID" value="AEO67080.1"/>
    <property type="molecule type" value="Genomic_DNA"/>
</dbReference>
<proteinExistence type="predicted"/>
<feature type="region of interest" description="Disordered" evidence="1">
    <location>
        <begin position="29"/>
        <end position="137"/>
    </location>
</feature>
<keyword evidence="3" id="KW-1185">Reference proteome</keyword>
<dbReference type="AlphaFoldDB" id="G2QYI5"/>
<evidence type="ECO:0000313" key="2">
    <source>
        <dbReference type="EMBL" id="AEO67080.1"/>
    </source>
</evidence>
<dbReference type="HOGENOM" id="CLU_1679178_0_0_1"/>
<feature type="compositionally biased region" description="Basic residues" evidence="1">
    <location>
        <begin position="107"/>
        <end position="120"/>
    </location>
</feature>
<protein>
    <submittedName>
        <fullName evidence="2">Uncharacterized protein</fullName>
    </submittedName>
</protein>
<dbReference type="KEGG" id="ttt:THITE_2115858"/>
<accession>G2QYI5</accession>
<dbReference type="Proteomes" id="UP000008181">
    <property type="component" value="Chromosome 2"/>
</dbReference>
<feature type="compositionally biased region" description="Polar residues" evidence="1">
    <location>
        <begin position="75"/>
        <end position="84"/>
    </location>
</feature>